<dbReference type="PATRIC" id="fig|742725.3.peg.1361"/>
<evidence type="ECO:0000313" key="1">
    <source>
        <dbReference type="EMBL" id="EHB92419.1"/>
    </source>
</evidence>
<keyword evidence="2" id="KW-1185">Reference proteome</keyword>
<dbReference type="Proteomes" id="UP000006008">
    <property type="component" value="Unassembled WGS sequence"/>
</dbReference>
<dbReference type="EMBL" id="ADLD01000011">
    <property type="protein sequence ID" value="EHB92419.1"/>
    <property type="molecule type" value="Genomic_DNA"/>
</dbReference>
<sequence>MIASIDQLLETLANPEGRFKTLEGIHLESENGEPHYSLHCGGAVAVFRVWWNSRPYELRFPLKDYERRNVQARQRAAYLQQVRAPYLAEYLFRGGEMLLFDASERFHYVDMVLAERPQGVLLGDFLAGVCDRGERASLVALRKEFCRMAAWLLRTPLVHGALKPANIIVMPGGAIRLVNYEAMCVPQMDDYAEHAADDRVALANLALGLTVLSASPEAYRALNGNSVFRTPVLRSSLLHLFDDLARQPGCGPMRQLTQMLQQSRYTPPQGEDLSAILEALADDPTEIVLPPRLMERIRVSSEPVGSVGTLSAETEIPAVPGPTDLSAYDWAGPMAEALICVQQGTKWGYLHSSGEIAIPLQYDWADDFLEGRAVVCVGGQFGLIDKEGREVLPPIYESIDWDCRHGVACVSYDGKIGLYDRNGDERVTPVYDWMGDVRESELLLVRKDGLCGYIRHSGEVAIPLQYEDAFDFGNDSLAQVTLQGRPLRIDMQGREVCT</sequence>
<evidence type="ECO:0008006" key="3">
    <source>
        <dbReference type="Google" id="ProtNLM"/>
    </source>
</evidence>
<dbReference type="PANTHER" id="PTHR37841">
    <property type="entry name" value="GLR2918 PROTEIN"/>
    <property type="match status" value="1"/>
</dbReference>
<dbReference type="InterPro" id="IPR032774">
    <property type="entry name" value="WG_beta_rep"/>
</dbReference>
<comment type="caution">
    <text evidence="1">The sequence shown here is derived from an EMBL/GenBank/DDBJ whole genome shotgun (WGS) entry which is preliminary data.</text>
</comment>
<dbReference type="Pfam" id="PF14903">
    <property type="entry name" value="WG_beta_rep"/>
    <property type="match status" value="4"/>
</dbReference>
<dbReference type="SUPFAM" id="SSF56112">
    <property type="entry name" value="Protein kinase-like (PK-like)"/>
    <property type="match status" value="1"/>
</dbReference>
<dbReference type="OrthoDB" id="1000746at2"/>
<gene>
    <name evidence="1" type="ORF">HMPREF9450_01284</name>
</gene>
<accession>G5H8M4</accession>
<reference evidence="1 2" key="1">
    <citation type="submission" date="2011-08" db="EMBL/GenBank/DDBJ databases">
        <title>The Genome Sequence of Alistipes indistinctus YIT 12060.</title>
        <authorList>
            <consortium name="The Broad Institute Genome Sequencing Platform"/>
            <person name="Earl A."/>
            <person name="Ward D."/>
            <person name="Feldgarden M."/>
            <person name="Gevers D."/>
            <person name="Morotomi M."/>
            <person name="Young S.K."/>
            <person name="Zeng Q."/>
            <person name="Gargeya S."/>
            <person name="Fitzgerald M."/>
            <person name="Haas B."/>
            <person name="Abouelleil A."/>
            <person name="Alvarado L."/>
            <person name="Arachchi H.M."/>
            <person name="Berlin A."/>
            <person name="Brown A."/>
            <person name="Chapman S.B."/>
            <person name="Chen Z."/>
            <person name="Dunbar C."/>
            <person name="Freedman E."/>
            <person name="Gearin G."/>
            <person name="Gellesch M."/>
            <person name="Goldberg J."/>
            <person name="Griggs A."/>
            <person name="Gujja S."/>
            <person name="Heiman D."/>
            <person name="Howarth C."/>
            <person name="Larson L."/>
            <person name="Lui A."/>
            <person name="MacDonald P.J.P."/>
            <person name="Montmayeur A."/>
            <person name="Murphy C."/>
            <person name="Neiman D."/>
            <person name="Pearson M."/>
            <person name="Priest M."/>
            <person name="Roberts A."/>
            <person name="Saif S."/>
            <person name="Shea T."/>
            <person name="Shenoy N."/>
            <person name="Sisk P."/>
            <person name="Stolte C."/>
            <person name="Sykes S."/>
            <person name="Wortman J."/>
            <person name="Nusbaum C."/>
            <person name="Birren B."/>
        </authorList>
    </citation>
    <scope>NUCLEOTIDE SEQUENCE [LARGE SCALE GENOMIC DNA]</scope>
    <source>
        <strain evidence="1 2">YIT 12060</strain>
    </source>
</reference>
<name>G5H8M4_9BACT</name>
<dbReference type="InterPro" id="IPR011009">
    <property type="entry name" value="Kinase-like_dom_sf"/>
</dbReference>
<dbReference type="SUPFAM" id="SSF69360">
    <property type="entry name" value="Cell wall binding repeat"/>
    <property type="match status" value="1"/>
</dbReference>
<dbReference type="RefSeq" id="WP_009134090.1">
    <property type="nucleotide sequence ID" value="NZ_CP102250.1"/>
</dbReference>
<dbReference type="GeneID" id="92815687"/>
<protein>
    <recommendedName>
        <fullName evidence="3">Protein kinase domain-containing protein</fullName>
    </recommendedName>
</protein>
<dbReference type="eggNOG" id="COG0515">
    <property type="taxonomic scope" value="Bacteria"/>
</dbReference>
<dbReference type="HOGENOM" id="CLU_602231_0_0_10"/>
<proteinExistence type="predicted"/>
<evidence type="ECO:0000313" key="2">
    <source>
        <dbReference type="Proteomes" id="UP000006008"/>
    </source>
</evidence>
<dbReference type="PANTHER" id="PTHR37841:SF1">
    <property type="entry name" value="DUF3298 DOMAIN-CONTAINING PROTEIN"/>
    <property type="match status" value="1"/>
</dbReference>
<dbReference type="STRING" id="742725.HMPREF9450_01284"/>
<dbReference type="AlphaFoldDB" id="G5H8M4"/>
<organism evidence="1 2">
    <name type="scientific">Alistipes indistinctus YIT 12060</name>
    <dbReference type="NCBI Taxonomy" id="742725"/>
    <lineage>
        <taxon>Bacteria</taxon>
        <taxon>Pseudomonadati</taxon>
        <taxon>Bacteroidota</taxon>
        <taxon>Bacteroidia</taxon>
        <taxon>Bacteroidales</taxon>
        <taxon>Rikenellaceae</taxon>
        <taxon>Alistipes</taxon>
    </lineage>
</organism>